<keyword evidence="1" id="KW-1133">Transmembrane helix</keyword>
<gene>
    <name evidence="3" type="primary">pilV</name>
    <name evidence="3" type="ORF">OLW01_10380</name>
</gene>
<proteinExistence type="predicted"/>
<feature type="transmembrane region" description="Helical" evidence="1">
    <location>
        <begin position="12"/>
        <end position="30"/>
    </location>
</feature>
<organism evidence="3 4">
    <name type="scientific">Catenovulum adriaticum</name>
    <dbReference type="NCBI Taxonomy" id="2984846"/>
    <lineage>
        <taxon>Bacteria</taxon>
        <taxon>Pseudomonadati</taxon>
        <taxon>Pseudomonadota</taxon>
        <taxon>Gammaproteobacteria</taxon>
        <taxon>Alteromonadales</taxon>
        <taxon>Alteromonadaceae</taxon>
        <taxon>Catenovulum</taxon>
    </lineage>
</organism>
<name>A0ABY7AM79_9ALTE</name>
<dbReference type="InterPro" id="IPR013362">
    <property type="entry name" value="Pilus_4_PilV"/>
</dbReference>
<keyword evidence="4" id="KW-1185">Reference proteome</keyword>
<evidence type="ECO:0000313" key="3">
    <source>
        <dbReference type="EMBL" id="WAJ69565.1"/>
    </source>
</evidence>
<dbReference type="NCBIfam" id="TIGR02532">
    <property type="entry name" value="IV_pilin_GFxxxE"/>
    <property type="match status" value="1"/>
</dbReference>
<keyword evidence="1" id="KW-0812">Transmembrane</keyword>
<dbReference type="EMBL" id="CP109965">
    <property type="protein sequence ID" value="WAJ69565.1"/>
    <property type="molecule type" value="Genomic_DNA"/>
</dbReference>
<keyword evidence="1" id="KW-0472">Membrane</keyword>
<dbReference type="InterPro" id="IPR054402">
    <property type="entry name" value="Tt1218-like_dom"/>
</dbReference>
<dbReference type="Proteomes" id="UP001163726">
    <property type="component" value="Chromosome"/>
</dbReference>
<dbReference type="Pfam" id="PF07963">
    <property type="entry name" value="N_methyl"/>
    <property type="match status" value="1"/>
</dbReference>
<dbReference type="NCBIfam" id="TIGR02523">
    <property type="entry name" value="type_IV_pilV"/>
    <property type="match status" value="1"/>
</dbReference>
<reference evidence="3" key="1">
    <citation type="submission" date="2022-10" db="EMBL/GenBank/DDBJ databases">
        <title>Catenovulum adriacola sp. nov. isolated in the Harbour of Susak.</title>
        <authorList>
            <person name="Schoch T."/>
            <person name="Reich S.J."/>
            <person name="Stoeferle S."/>
            <person name="Flaiz M."/>
            <person name="Kazda M."/>
            <person name="Riedel C.U."/>
            <person name="Duerre P."/>
        </authorList>
    </citation>
    <scope>NUCLEOTIDE SEQUENCE</scope>
    <source>
        <strain evidence="3">TS8</strain>
    </source>
</reference>
<accession>A0ABY7AM79</accession>
<dbReference type="InterPro" id="IPR012902">
    <property type="entry name" value="N_methyl_site"/>
</dbReference>
<evidence type="ECO:0000256" key="1">
    <source>
        <dbReference type="SAM" id="Phobius"/>
    </source>
</evidence>
<protein>
    <submittedName>
        <fullName evidence="3">Type IV pilus modification protein PilV</fullName>
    </submittedName>
</protein>
<sequence>MKRYNKQGFTIVELIIAMAVMAIGIVGAVATQATAKRNSVDAGQRSVAMFMAHDILERMRLNKNQLESYEGADYGTAAFSVESNQDCSIESRCSSAQLVVYDTIQWHWMLKKGQTNSESKTVALLNPTGCIDHSNGLVTVVVSWLSREATLDAANSGSDFEKACGDASDKRRQVTFSAHIY</sequence>
<dbReference type="Pfam" id="PF22150">
    <property type="entry name" value="Tt1218-like"/>
    <property type="match status" value="1"/>
</dbReference>
<evidence type="ECO:0000313" key="4">
    <source>
        <dbReference type="Proteomes" id="UP001163726"/>
    </source>
</evidence>
<feature type="domain" description="Type IV pilin Tt1218-like" evidence="2">
    <location>
        <begin position="30"/>
        <end position="103"/>
    </location>
</feature>
<evidence type="ECO:0000259" key="2">
    <source>
        <dbReference type="Pfam" id="PF22150"/>
    </source>
</evidence>
<dbReference type="RefSeq" id="WP_268073838.1">
    <property type="nucleotide sequence ID" value="NZ_CP109965.1"/>
</dbReference>